<comment type="caution">
    <text evidence="1">The sequence shown here is derived from an EMBL/GenBank/DDBJ whole genome shotgun (WGS) entry which is preliminary data.</text>
</comment>
<sequence length="600" mass="66588">MNQVSGNEELLDTARDYSCFVVTFFEPISVSATHIYHSALELSPLSSIVRKRYYCQRYSSLPRVIVGTWESWEEGIIIPSKHHCRSYTWSPCGQFIATDSFKGVEIRDSLSLELVSTLPTPYGITGLLAYSADGRFIASLCGTSLVICDIQTGGVAKEINHGRAIDRCLVWSLDGSTVAIVESKDVRTGTWVVRTYDVASGATHSPGTLESIGEPHLWADGTSFRVMTTEQAGLGYTINIFYVGSILIEIESFRIRAEDCIIRSFSQTTHCISYSLSNHLAILDIRGSCYLLEEDGYFGLHHFSPDGSLFATSNIQGVHIWKYTSGRYARWRKFSVPNPFTGPMLDSLRFSPTSSSLLGRFNGMVKLWHLDGPPIDTHDHSYEQLVILSRCGSYVVASQKGDRIVTITNLLSQTLPRVIDTGMAIETLTLTGKILLALGSNTIAAWRLTEEGMVDGVCADGRAGRGNTIWTIPVQSDWLDLLVQDQTAVIGEGEKAIHAYHTESGEPLELVQLNPRRRYHSWGGIPLSCFRGYGWDTPSEDTGPLSWDTLREGWVKDLEGNHLLWLPVEWRNYRDIVSRSCGSTTLGLDFAGGRVIIIAF</sequence>
<organism evidence="1 2">
    <name type="scientific">Thelephora ganbajun</name>
    <name type="common">Ganba fungus</name>
    <dbReference type="NCBI Taxonomy" id="370292"/>
    <lineage>
        <taxon>Eukaryota</taxon>
        <taxon>Fungi</taxon>
        <taxon>Dikarya</taxon>
        <taxon>Basidiomycota</taxon>
        <taxon>Agaricomycotina</taxon>
        <taxon>Agaricomycetes</taxon>
        <taxon>Thelephorales</taxon>
        <taxon>Thelephoraceae</taxon>
        <taxon>Thelephora</taxon>
    </lineage>
</organism>
<reference evidence="1" key="1">
    <citation type="submission" date="2019-10" db="EMBL/GenBank/DDBJ databases">
        <authorList>
            <consortium name="DOE Joint Genome Institute"/>
            <person name="Kuo A."/>
            <person name="Miyauchi S."/>
            <person name="Kiss E."/>
            <person name="Drula E."/>
            <person name="Kohler A."/>
            <person name="Sanchez-Garcia M."/>
            <person name="Andreopoulos B."/>
            <person name="Barry K.W."/>
            <person name="Bonito G."/>
            <person name="Buee M."/>
            <person name="Carver A."/>
            <person name="Chen C."/>
            <person name="Cichocki N."/>
            <person name="Clum A."/>
            <person name="Culley D."/>
            <person name="Crous P.W."/>
            <person name="Fauchery L."/>
            <person name="Girlanda M."/>
            <person name="Hayes R."/>
            <person name="Keri Z."/>
            <person name="Labutti K."/>
            <person name="Lipzen A."/>
            <person name="Lombard V."/>
            <person name="Magnuson J."/>
            <person name="Maillard F."/>
            <person name="Morin E."/>
            <person name="Murat C."/>
            <person name="Nolan M."/>
            <person name="Ohm R."/>
            <person name="Pangilinan J."/>
            <person name="Pereira M."/>
            <person name="Perotto S."/>
            <person name="Peter M."/>
            <person name="Riley R."/>
            <person name="Sitrit Y."/>
            <person name="Stielow B."/>
            <person name="Szollosi G."/>
            <person name="Zifcakova L."/>
            <person name="Stursova M."/>
            <person name="Spatafora J.W."/>
            <person name="Tedersoo L."/>
            <person name="Vaario L.-M."/>
            <person name="Yamada A."/>
            <person name="Yan M."/>
            <person name="Wang P."/>
            <person name="Xu J."/>
            <person name="Bruns T."/>
            <person name="Baldrian P."/>
            <person name="Vilgalys R."/>
            <person name="Henrissat B."/>
            <person name="Grigoriev I.V."/>
            <person name="Hibbett D."/>
            <person name="Nagy L.G."/>
            <person name="Martin F.M."/>
        </authorList>
    </citation>
    <scope>NUCLEOTIDE SEQUENCE</scope>
    <source>
        <strain evidence="1">P2</strain>
    </source>
</reference>
<dbReference type="EMBL" id="MU118106">
    <property type="protein sequence ID" value="KAF9645054.1"/>
    <property type="molecule type" value="Genomic_DNA"/>
</dbReference>
<accession>A0ACB6Z5R7</accession>
<protein>
    <submittedName>
        <fullName evidence="1">Uncharacterized protein</fullName>
    </submittedName>
</protein>
<evidence type="ECO:0000313" key="1">
    <source>
        <dbReference type="EMBL" id="KAF9645054.1"/>
    </source>
</evidence>
<proteinExistence type="predicted"/>
<dbReference type="Proteomes" id="UP000886501">
    <property type="component" value="Unassembled WGS sequence"/>
</dbReference>
<keyword evidence="2" id="KW-1185">Reference proteome</keyword>
<evidence type="ECO:0000313" key="2">
    <source>
        <dbReference type="Proteomes" id="UP000886501"/>
    </source>
</evidence>
<gene>
    <name evidence="1" type="ORF">BDM02DRAFT_716708</name>
</gene>
<reference evidence="1" key="2">
    <citation type="journal article" date="2020" name="Nat. Commun.">
        <title>Large-scale genome sequencing of mycorrhizal fungi provides insights into the early evolution of symbiotic traits.</title>
        <authorList>
            <person name="Miyauchi S."/>
            <person name="Kiss E."/>
            <person name="Kuo A."/>
            <person name="Drula E."/>
            <person name="Kohler A."/>
            <person name="Sanchez-Garcia M."/>
            <person name="Morin E."/>
            <person name="Andreopoulos B."/>
            <person name="Barry K.W."/>
            <person name="Bonito G."/>
            <person name="Buee M."/>
            <person name="Carver A."/>
            <person name="Chen C."/>
            <person name="Cichocki N."/>
            <person name="Clum A."/>
            <person name="Culley D."/>
            <person name="Crous P.W."/>
            <person name="Fauchery L."/>
            <person name="Girlanda M."/>
            <person name="Hayes R.D."/>
            <person name="Keri Z."/>
            <person name="LaButti K."/>
            <person name="Lipzen A."/>
            <person name="Lombard V."/>
            <person name="Magnuson J."/>
            <person name="Maillard F."/>
            <person name="Murat C."/>
            <person name="Nolan M."/>
            <person name="Ohm R.A."/>
            <person name="Pangilinan J."/>
            <person name="Pereira M.F."/>
            <person name="Perotto S."/>
            <person name="Peter M."/>
            <person name="Pfister S."/>
            <person name="Riley R."/>
            <person name="Sitrit Y."/>
            <person name="Stielow J.B."/>
            <person name="Szollosi G."/>
            <person name="Zifcakova L."/>
            <person name="Stursova M."/>
            <person name="Spatafora J.W."/>
            <person name="Tedersoo L."/>
            <person name="Vaario L.M."/>
            <person name="Yamada A."/>
            <person name="Yan M."/>
            <person name="Wang P."/>
            <person name="Xu J."/>
            <person name="Bruns T."/>
            <person name="Baldrian P."/>
            <person name="Vilgalys R."/>
            <person name="Dunand C."/>
            <person name="Henrissat B."/>
            <person name="Grigoriev I.V."/>
            <person name="Hibbett D."/>
            <person name="Nagy L.G."/>
            <person name="Martin F.M."/>
        </authorList>
    </citation>
    <scope>NUCLEOTIDE SEQUENCE</scope>
    <source>
        <strain evidence="1">P2</strain>
    </source>
</reference>
<name>A0ACB6Z5R7_THEGA</name>